<gene>
    <name evidence="2" type="ORF">ZIOFF_039781</name>
</gene>
<dbReference type="EMBL" id="JACMSC010000011">
    <property type="protein sequence ID" value="KAG6499967.1"/>
    <property type="molecule type" value="Genomic_DNA"/>
</dbReference>
<dbReference type="AlphaFoldDB" id="A0A8J5GGH5"/>
<feature type="region of interest" description="Disordered" evidence="1">
    <location>
        <begin position="195"/>
        <end position="274"/>
    </location>
</feature>
<feature type="region of interest" description="Disordered" evidence="1">
    <location>
        <begin position="384"/>
        <end position="404"/>
    </location>
</feature>
<reference evidence="2 3" key="1">
    <citation type="submission" date="2020-08" db="EMBL/GenBank/DDBJ databases">
        <title>Plant Genome Project.</title>
        <authorList>
            <person name="Zhang R.-G."/>
        </authorList>
    </citation>
    <scope>NUCLEOTIDE SEQUENCE [LARGE SCALE GENOMIC DNA]</scope>
    <source>
        <tissue evidence="2">Rhizome</tissue>
    </source>
</reference>
<dbReference type="PANTHER" id="PTHR37729:SF1">
    <property type="entry name" value="NEUROFILAMENT PROTEIN-LIKE PROTEIN"/>
    <property type="match status" value="1"/>
</dbReference>
<feature type="compositionally biased region" description="Polar residues" evidence="1">
    <location>
        <begin position="205"/>
        <end position="214"/>
    </location>
</feature>
<feature type="compositionally biased region" description="Polar residues" evidence="1">
    <location>
        <begin position="227"/>
        <end position="236"/>
    </location>
</feature>
<accession>A0A8J5GGH5</accession>
<feature type="region of interest" description="Disordered" evidence="1">
    <location>
        <begin position="1"/>
        <end position="30"/>
    </location>
</feature>
<feature type="compositionally biased region" description="Basic and acidic residues" evidence="1">
    <location>
        <begin position="195"/>
        <end position="204"/>
    </location>
</feature>
<comment type="caution">
    <text evidence="2">The sequence shown here is derived from an EMBL/GenBank/DDBJ whole genome shotgun (WGS) entry which is preliminary data.</text>
</comment>
<proteinExistence type="predicted"/>
<organism evidence="2 3">
    <name type="scientific">Zingiber officinale</name>
    <name type="common">Ginger</name>
    <name type="synonym">Amomum zingiber</name>
    <dbReference type="NCBI Taxonomy" id="94328"/>
    <lineage>
        <taxon>Eukaryota</taxon>
        <taxon>Viridiplantae</taxon>
        <taxon>Streptophyta</taxon>
        <taxon>Embryophyta</taxon>
        <taxon>Tracheophyta</taxon>
        <taxon>Spermatophyta</taxon>
        <taxon>Magnoliopsida</taxon>
        <taxon>Liliopsida</taxon>
        <taxon>Zingiberales</taxon>
        <taxon>Zingiberaceae</taxon>
        <taxon>Zingiber</taxon>
    </lineage>
</organism>
<evidence type="ECO:0000313" key="3">
    <source>
        <dbReference type="Proteomes" id="UP000734854"/>
    </source>
</evidence>
<feature type="region of interest" description="Disordered" evidence="1">
    <location>
        <begin position="49"/>
        <end position="160"/>
    </location>
</feature>
<dbReference type="Proteomes" id="UP000734854">
    <property type="component" value="Unassembled WGS sequence"/>
</dbReference>
<feature type="compositionally biased region" description="Basic and acidic residues" evidence="1">
    <location>
        <begin position="135"/>
        <end position="156"/>
    </location>
</feature>
<feature type="compositionally biased region" description="Basic and acidic residues" evidence="1">
    <location>
        <begin position="448"/>
        <end position="458"/>
    </location>
</feature>
<feature type="region of interest" description="Disordered" evidence="1">
    <location>
        <begin position="438"/>
        <end position="458"/>
    </location>
</feature>
<evidence type="ECO:0000256" key="1">
    <source>
        <dbReference type="SAM" id="MobiDB-lite"/>
    </source>
</evidence>
<name>A0A8J5GGH5_ZINOF</name>
<keyword evidence="3" id="KW-1185">Reference proteome</keyword>
<evidence type="ECO:0000313" key="2">
    <source>
        <dbReference type="EMBL" id="KAG6499967.1"/>
    </source>
</evidence>
<feature type="compositionally biased region" description="Basic and acidic residues" evidence="1">
    <location>
        <begin position="77"/>
        <end position="100"/>
    </location>
</feature>
<sequence length="458" mass="49777">MVTSAAAPAREISSNSEASEADPSIIEERSVKSKYPLIRLQMEKIVSDDSNIADELNLPKPEDVAGVEARDEEEKEDIVIEEAKEEISIPVEDKGSHDTTDVPDTPQPAEDSEASIAEDPVGISEELGLSEFVTEEEKTVQESIKDASVETDDKTPEPPSVSIAQELADATVDINGVEPPVEAPKEPAISETVAEEVKGVDESSKVSGADNSNIVEHDNPVEPASESIAQEPSQPTFVEEKPAVEEVSTNAVEVSPQIPKEELPLDGTSDVVPSEPKEVQVETLVAEKNVDHNADSDHNVSETIEVAEHVAKPELDAKQENLEENLDNEMTTSTERTQSIAEGVEVSKDAKDANFEGQNSNLVQLSRDIKMVESKELETQLKDTFENENTEDKEQDTRSLTETKADEEVIKAELSGKKPKTIISKVKQSIVKVKKALIGKSPSSKTMAPERIDETKAK</sequence>
<protein>
    <submittedName>
        <fullName evidence="2">Uncharacterized protein</fullName>
    </submittedName>
</protein>
<dbReference type="PANTHER" id="PTHR37729">
    <property type="entry name" value="NEUROFILAMENT PROTEIN-LIKE PROTEIN"/>
    <property type="match status" value="1"/>
</dbReference>